<dbReference type="Proteomes" id="UP001642409">
    <property type="component" value="Unassembled WGS sequence"/>
</dbReference>
<evidence type="ECO:0000313" key="1">
    <source>
        <dbReference type="EMBL" id="CAI9939038.1"/>
    </source>
</evidence>
<name>A0AA86PIB5_9EUKA</name>
<protein>
    <submittedName>
        <fullName evidence="2">Hypothetical_protein</fullName>
    </submittedName>
</protein>
<dbReference type="EMBL" id="CATOUU010000660">
    <property type="protein sequence ID" value="CAI9939038.1"/>
    <property type="molecule type" value="Genomic_DNA"/>
</dbReference>
<sequence>MHMIIFMFRTHTYEILTRSFFFISTLLTQSLAQLPNLTFVMSLLSAEFDRTFGCGNEFQQSQCYICYIRRFLTHFQTTIVYYYTKFIEFIVIKTNILKLLQKIK</sequence>
<evidence type="ECO:0000313" key="2">
    <source>
        <dbReference type="EMBL" id="CAL6022019.1"/>
    </source>
</evidence>
<dbReference type="AlphaFoldDB" id="A0AA86PIB5"/>
<organism evidence="1">
    <name type="scientific">Hexamita inflata</name>
    <dbReference type="NCBI Taxonomy" id="28002"/>
    <lineage>
        <taxon>Eukaryota</taxon>
        <taxon>Metamonada</taxon>
        <taxon>Diplomonadida</taxon>
        <taxon>Hexamitidae</taxon>
        <taxon>Hexamitinae</taxon>
        <taxon>Hexamita</taxon>
    </lineage>
</organism>
<gene>
    <name evidence="1" type="ORF">HINF_LOCUS26683</name>
    <name evidence="2" type="ORF">HINF_LOCUS28446</name>
</gene>
<dbReference type="EMBL" id="CAXDID020000090">
    <property type="protein sequence ID" value="CAL6022019.1"/>
    <property type="molecule type" value="Genomic_DNA"/>
</dbReference>
<evidence type="ECO:0000313" key="3">
    <source>
        <dbReference type="Proteomes" id="UP001642409"/>
    </source>
</evidence>
<comment type="caution">
    <text evidence="1">The sequence shown here is derived from an EMBL/GenBank/DDBJ whole genome shotgun (WGS) entry which is preliminary data.</text>
</comment>
<reference evidence="1" key="1">
    <citation type="submission" date="2023-06" db="EMBL/GenBank/DDBJ databases">
        <authorList>
            <person name="Kurt Z."/>
        </authorList>
    </citation>
    <scope>NUCLEOTIDE SEQUENCE</scope>
</reference>
<reference evidence="2 3" key="2">
    <citation type="submission" date="2024-07" db="EMBL/GenBank/DDBJ databases">
        <authorList>
            <person name="Akdeniz Z."/>
        </authorList>
    </citation>
    <scope>NUCLEOTIDE SEQUENCE [LARGE SCALE GENOMIC DNA]</scope>
</reference>
<proteinExistence type="predicted"/>
<keyword evidence="3" id="KW-1185">Reference proteome</keyword>
<accession>A0AA86PIB5</accession>